<comment type="similarity">
    <text evidence="7">Belongs to the protein kinase superfamily.</text>
</comment>
<dbReference type="Pfam" id="PF00069">
    <property type="entry name" value="Pkinase"/>
    <property type="match status" value="1"/>
</dbReference>
<dbReference type="SUPFAM" id="SSF56112">
    <property type="entry name" value="Protein kinase-like (PK-like)"/>
    <property type="match status" value="1"/>
</dbReference>
<keyword evidence="11" id="KW-1185">Reference proteome</keyword>
<dbReference type="InterPro" id="IPR008271">
    <property type="entry name" value="Ser/Thr_kinase_AS"/>
</dbReference>
<dbReference type="PANTHER" id="PTHR44329:SF288">
    <property type="entry name" value="MITOGEN-ACTIVATED PROTEIN KINASE KINASE KINASE 20"/>
    <property type="match status" value="1"/>
</dbReference>
<keyword evidence="3 6" id="KW-0547">Nucleotide-binding</keyword>
<dbReference type="PANTHER" id="PTHR44329">
    <property type="entry name" value="SERINE/THREONINE-PROTEIN KINASE TNNI3K-RELATED"/>
    <property type="match status" value="1"/>
</dbReference>
<evidence type="ECO:0000256" key="4">
    <source>
        <dbReference type="ARBA" id="ARBA00022777"/>
    </source>
</evidence>
<evidence type="ECO:0000256" key="6">
    <source>
        <dbReference type="PROSITE-ProRule" id="PRU10141"/>
    </source>
</evidence>
<dbReference type="Gene3D" id="3.30.200.20">
    <property type="entry name" value="Phosphorylase Kinase, domain 1"/>
    <property type="match status" value="1"/>
</dbReference>
<proteinExistence type="inferred from homology"/>
<feature type="region of interest" description="Disordered" evidence="8">
    <location>
        <begin position="30"/>
        <end position="81"/>
    </location>
</feature>
<dbReference type="GO" id="GO:0016301">
    <property type="term" value="F:kinase activity"/>
    <property type="evidence" value="ECO:0007669"/>
    <property type="project" value="UniProtKB-KW"/>
</dbReference>
<sequence>MAPQQRDMRVESVGSLCDSTYAGGAAAIRPAPEATFSDDDDGGTLRSSSAMAAPGGKRSTLAPLPEPPPRRSASPPARTMTPPLSIGAAFQIAEGDLDIGDVIGSGAFGTVKAARWRHTPVAVKVLYHDARADDRQLFEKEVQLMATLHHPNIVQFLGYAHTPALALVLEIFENGSIEAYVPAKAPGVKRSHGFCVDMARAVEYLHSRRPRLVIHRDIKPPNFLLTTSLVVKLGDFGIARTRQGPPRPARDLDSSDEGAPPTPERPRAKSFGEKLLTRMRQGSAESDDATDLTANCGTVRFMAPEVASPGPSVPYTSSADVFSLALVFYFIYERKQPSLGATNPAGHLAALRGGNRPPFHRTPRVMRDLIGRMWALDERDRPTAMEVSTHLDKMRCKPIALGSSWALVI</sequence>
<evidence type="ECO:0000256" key="7">
    <source>
        <dbReference type="RuleBase" id="RU000304"/>
    </source>
</evidence>
<reference evidence="10 11" key="1">
    <citation type="submission" date="2024-03" db="EMBL/GenBank/DDBJ databases">
        <title>Aureococcus anophagefferens CCMP1851 and Kratosvirus quantuckense: Draft genome of a second virus-susceptible host strain in the model system.</title>
        <authorList>
            <person name="Chase E."/>
            <person name="Truchon A.R."/>
            <person name="Schepens W."/>
            <person name="Wilhelm S.W."/>
        </authorList>
    </citation>
    <scope>NUCLEOTIDE SEQUENCE [LARGE SCALE GENOMIC DNA]</scope>
    <source>
        <strain evidence="10 11">CCMP1851</strain>
    </source>
</reference>
<evidence type="ECO:0000256" key="1">
    <source>
        <dbReference type="ARBA" id="ARBA00022527"/>
    </source>
</evidence>
<dbReference type="Proteomes" id="UP001363151">
    <property type="component" value="Unassembled WGS sequence"/>
</dbReference>
<dbReference type="InterPro" id="IPR017441">
    <property type="entry name" value="Protein_kinase_ATP_BS"/>
</dbReference>
<feature type="binding site" evidence="6">
    <location>
        <position position="124"/>
    </location>
    <ligand>
        <name>ATP</name>
        <dbReference type="ChEBI" id="CHEBI:30616"/>
    </ligand>
</feature>
<evidence type="ECO:0000256" key="8">
    <source>
        <dbReference type="SAM" id="MobiDB-lite"/>
    </source>
</evidence>
<feature type="compositionally biased region" description="Basic and acidic residues" evidence="8">
    <location>
        <begin position="264"/>
        <end position="273"/>
    </location>
</feature>
<organism evidence="10 11">
    <name type="scientific">Aureococcus anophagefferens</name>
    <name type="common">Harmful bloom alga</name>
    <dbReference type="NCBI Taxonomy" id="44056"/>
    <lineage>
        <taxon>Eukaryota</taxon>
        <taxon>Sar</taxon>
        <taxon>Stramenopiles</taxon>
        <taxon>Ochrophyta</taxon>
        <taxon>Pelagophyceae</taxon>
        <taxon>Pelagomonadales</taxon>
        <taxon>Pelagomonadaceae</taxon>
        <taxon>Aureococcus</taxon>
    </lineage>
</organism>
<dbReference type="InterPro" id="IPR000719">
    <property type="entry name" value="Prot_kinase_dom"/>
</dbReference>
<accession>A0ABR1FRS6</accession>
<gene>
    <name evidence="10" type="ORF">SO694_00092040</name>
</gene>
<keyword evidence="2" id="KW-0808">Transferase</keyword>
<dbReference type="Pfam" id="PF07714">
    <property type="entry name" value="PK_Tyr_Ser-Thr"/>
    <property type="match status" value="1"/>
</dbReference>
<comment type="caution">
    <text evidence="10">The sequence shown here is derived from an EMBL/GenBank/DDBJ whole genome shotgun (WGS) entry which is preliminary data.</text>
</comment>
<dbReference type="PROSITE" id="PS00107">
    <property type="entry name" value="PROTEIN_KINASE_ATP"/>
    <property type="match status" value="1"/>
</dbReference>
<evidence type="ECO:0000256" key="5">
    <source>
        <dbReference type="ARBA" id="ARBA00022840"/>
    </source>
</evidence>
<dbReference type="InterPro" id="IPR001245">
    <property type="entry name" value="Ser-Thr/Tyr_kinase_cat_dom"/>
</dbReference>
<keyword evidence="1 7" id="KW-0723">Serine/threonine-protein kinase</keyword>
<protein>
    <submittedName>
        <fullName evidence="10">Protein kinase</fullName>
    </submittedName>
</protein>
<dbReference type="SMART" id="SM00220">
    <property type="entry name" value="S_TKc"/>
    <property type="match status" value="1"/>
</dbReference>
<evidence type="ECO:0000256" key="2">
    <source>
        <dbReference type="ARBA" id="ARBA00022679"/>
    </source>
</evidence>
<evidence type="ECO:0000256" key="3">
    <source>
        <dbReference type="ARBA" id="ARBA00022741"/>
    </source>
</evidence>
<dbReference type="InterPro" id="IPR051681">
    <property type="entry name" value="Ser/Thr_Kinases-Pseudokinases"/>
</dbReference>
<dbReference type="PROSITE" id="PS00108">
    <property type="entry name" value="PROTEIN_KINASE_ST"/>
    <property type="match status" value="1"/>
</dbReference>
<evidence type="ECO:0000313" key="10">
    <source>
        <dbReference type="EMBL" id="KAK7236814.1"/>
    </source>
</evidence>
<keyword evidence="4 10" id="KW-0418">Kinase</keyword>
<evidence type="ECO:0000259" key="9">
    <source>
        <dbReference type="PROSITE" id="PS50011"/>
    </source>
</evidence>
<dbReference type="InterPro" id="IPR011009">
    <property type="entry name" value="Kinase-like_dom_sf"/>
</dbReference>
<dbReference type="PROSITE" id="PS50011">
    <property type="entry name" value="PROTEIN_KINASE_DOM"/>
    <property type="match status" value="1"/>
</dbReference>
<keyword evidence="5 6" id="KW-0067">ATP-binding</keyword>
<evidence type="ECO:0000313" key="11">
    <source>
        <dbReference type="Proteomes" id="UP001363151"/>
    </source>
</evidence>
<dbReference type="Gene3D" id="1.10.510.10">
    <property type="entry name" value="Transferase(Phosphotransferase) domain 1"/>
    <property type="match status" value="1"/>
</dbReference>
<feature type="domain" description="Protein kinase" evidence="9">
    <location>
        <begin position="97"/>
        <end position="393"/>
    </location>
</feature>
<dbReference type="EMBL" id="JBBJCI010000256">
    <property type="protein sequence ID" value="KAK7236814.1"/>
    <property type="molecule type" value="Genomic_DNA"/>
</dbReference>
<feature type="region of interest" description="Disordered" evidence="8">
    <location>
        <begin position="240"/>
        <end position="273"/>
    </location>
</feature>
<name>A0ABR1FRS6_AURAN</name>